<keyword evidence="2" id="KW-1185">Reference proteome</keyword>
<dbReference type="EMBL" id="JBHUHP010000019">
    <property type="protein sequence ID" value="MFD2093388.1"/>
    <property type="molecule type" value="Genomic_DNA"/>
</dbReference>
<comment type="caution">
    <text evidence="1">The sequence shown here is derived from an EMBL/GenBank/DDBJ whole genome shotgun (WGS) entry which is preliminary data.</text>
</comment>
<dbReference type="Proteomes" id="UP001597402">
    <property type="component" value="Unassembled WGS sequence"/>
</dbReference>
<evidence type="ECO:0000313" key="2">
    <source>
        <dbReference type="Proteomes" id="UP001597402"/>
    </source>
</evidence>
<sequence length="40" mass="4300">MTRLRGELPPVVSVACPLSADPIRRGGLRGAISRPDDVDR</sequence>
<name>A0ABW4XGM3_9ACTN</name>
<proteinExistence type="predicted"/>
<protein>
    <submittedName>
        <fullName evidence="1">Uncharacterized protein</fullName>
    </submittedName>
</protein>
<evidence type="ECO:0000313" key="1">
    <source>
        <dbReference type="EMBL" id="MFD2093388.1"/>
    </source>
</evidence>
<dbReference type="RefSeq" id="WP_376878886.1">
    <property type="nucleotide sequence ID" value="NZ_JBHUHP010000019.1"/>
</dbReference>
<organism evidence="1 2">
    <name type="scientific">Blastococcus deserti</name>
    <dbReference type="NCBI Taxonomy" id="2259033"/>
    <lineage>
        <taxon>Bacteria</taxon>
        <taxon>Bacillati</taxon>
        <taxon>Actinomycetota</taxon>
        <taxon>Actinomycetes</taxon>
        <taxon>Geodermatophilales</taxon>
        <taxon>Geodermatophilaceae</taxon>
        <taxon>Blastococcus</taxon>
    </lineage>
</organism>
<reference evidence="2" key="1">
    <citation type="journal article" date="2019" name="Int. J. Syst. Evol. Microbiol.">
        <title>The Global Catalogue of Microorganisms (GCM) 10K type strain sequencing project: providing services to taxonomists for standard genome sequencing and annotation.</title>
        <authorList>
            <consortium name="The Broad Institute Genomics Platform"/>
            <consortium name="The Broad Institute Genome Sequencing Center for Infectious Disease"/>
            <person name="Wu L."/>
            <person name="Ma J."/>
        </authorList>
    </citation>
    <scope>NUCLEOTIDE SEQUENCE [LARGE SCALE GENOMIC DNA]</scope>
    <source>
        <strain evidence="2">JCM 3338</strain>
    </source>
</reference>
<gene>
    <name evidence="1" type="ORF">ACFSHS_17660</name>
</gene>
<accession>A0ABW4XGM3</accession>